<keyword evidence="1" id="KW-0732">Signal</keyword>
<feature type="signal peptide" evidence="1">
    <location>
        <begin position="1"/>
        <end position="27"/>
    </location>
</feature>
<accession>A0A105V0I9</accession>
<comment type="caution">
    <text evidence="3">The sequence shown here is derived from an EMBL/GenBank/DDBJ whole genome shotgun (WGS) entry which is preliminary data.</text>
</comment>
<dbReference type="PANTHER" id="PTHR36933">
    <property type="entry name" value="SLL0788 PROTEIN"/>
    <property type="match status" value="1"/>
</dbReference>
<organism evidence="3 4">
    <name type="scientific">Burkholderia territorii</name>
    <dbReference type="NCBI Taxonomy" id="1503055"/>
    <lineage>
        <taxon>Bacteria</taxon>
        <taxon>Pseudomonadati</taxon>
        <taxon>Pseudomonadota</taxon>
        <taxon>Betaproteobacteria</taxon>
        <taxon>Burkholderiales</taxon>
        <taxon>Burkholderiaceae</taxon>
        <taxon>Burkholderia</taxon>
        <taxon>Burkholderia cepacia complex</taxon>
    </lineage>
</organism>
<evidence type="ECO:0000259" key="2">
    <source>
        <dbReference type="Pfam" id="PF03713"/>
    </source>
</evidence>
<evidence type="ECO:0000313" key="3">
    <source>
        <dbReference type="EMBL" id="KVV38893.1"/>
    </source>
</evidence>
<dbReference type="Pfam" id="PF03713">
    <property type="entry name" value="DUF305"/>
    <property type="match status" value="1"/>
</dbReference>
<name>A0A105V0I9_9BURK</name>
<dbReference type="EMBL" id="LPEQ01000130">
    <property type="protein sequence ID" value="KVV38893.1"/>
    <property type="molecule type" value="Genomic_DNA"/>
</dbReference>
<dbReference type="Gene3D" id="1.20.1260.10">
    <property type="match status" value="1"/>
</dbReference>
<feature type="chain" id="PRO_5007124995" evidence="1">
    <location>
        <begin position="28"/>
        <end position="132"/>
    </location>
</feature>
<dbReference type="RefSeq" id="WP_060108905.1">
    <property type="nucleotide sequence ID" value="NZ_LPEQ01000130.1"/>
</dbReference>
<dbReference type="InterPro" id="IPR012347">
    <property type="entry name" value="Ferritin-like"/>
</dbReference>
<dbReference type="AlphaFoldDB" id="A0A105V0I9"/>
<dbReference type="Proteomes" id="UP000062317">
    <property type="component" value="Unassembled WGS sequence"/>
</dbReference>
<dbReference type="InterPro" id="IPR005183">
    <property type="entry name" value="DUF305_CopM-like"/>
</dbReference>
<reference evidence="3 4" key="1">
    <citation type="submission" date="2015-11" db="EMBL/GenBank/DDBJ databases">
        <title>Expanding the genomic diversity of Burkholderia species for the development of highly accurate diagnostics.</title>
        <authorList>
            <person name="Sahl J."/>
            <person name="Keim P."/>
            <person name="Wagner D."/>
        </authorList>
    </citation>
    <scope>NUCLEOTIDE SEQUENCE [LARGE SCALE GENOMIC DNA]</scope>
    <source>
        <strain evidence="3 4">MSMB1301WGS</strain>
    </source>
</reference>
<evidence type="ECO:0000313" key="4">
    <source>
        <dbReference type="Proteomes" id="UP000062317"/>
    </source>
</evidence>
<proteinExistence type="predicted"/>
<keyword evidence="4" id="KW-1185">Reference proteome</keyword>
<dbReference type="PANTHER" id="PTHR36933:SF1">
    <property type="entry name" value="SLL0788 PROTEIN"/>
    <property type="match status" value="1"/>
</dbReference>
<sequence length="132" mass="14567">MDVFIRRPARAIRHCAACALLAASATAAVSPAWGQLRPPDTAHVPDTSTQAYKRADSKMMEAMEGARYTGDADRDFVSHMAPHHQGAIDMAQVELKYGKDPTLRQLATRIIAAQRDEIALMERWQKEHGATP</sequence>
<feature type="domain" description="DUF305" evidence="2">
    <location>
        <begin position="35"/>
        <end position="124"/>
    </location>
</feature>
<protein>
    <submittedName>
        <fullName evidence="3">DUF305 domain-containing protein</fullName>
    </submittedName>
</protein>
<gene>
    <name evidence="3" type="ORF">WT27_15015</name>
</gene>
<evidence type="ECO:0000256" key="1">
    <source>
        <dbReference type="SAM" id="SignalP"/>
    </source>
</evidence>